<protein>
    <submittedName>
        <fullName evidence="2">CNGA3 protein</fullName>
    </submittedName>
</protein>
<organism evidence="2 3">
    <name type="scientific">Symbiodinium pilosum</name>
    <name type="common">Dinoflagellate</name>
    <dbReference type="NCBI Taxonomy" id="2952"/>
    <lineage>
        <taxon>Eukaryota</taxon>
        <taxon>Sar</taxon>
        <taxon>Alveolata</taxon>
        <taxon>Dinophyceae</taxon>
        <taxon>Suessiales</taxon>
        <taxon>Symbiodiniaceae</taxon>
        <taxon>Symbiodinium</taxon>
    </lineage>
</organism>
<keyword evidence="1" id="KW-0472">Membrane</keyword>
<reference evidence="2" key="1">
    <citation type="submission" date="2021-02" db="EMBL/GenBank/DDBJ databases">
        <authorList>
            <person name="Dougan E. K."/>
            <person name="Rhodes N."/>
            <person name="Thang M."/>
            <person name="Chan C."/>
        </authorList>
    </citation>
    <scope>NUCLEOTIDE SEQUENCE</scope>
</reference>
<gene>
    <name evidence="2" type="primary">CNGA3</name>
    <name evidence="2" type="ORF">SPIL2461_LOCUS7435</name>
</gene>
<keyword evidence="1" id="KW-1133">Transmembrane helix</keyword>
<evidence type="ECO:0000256" key="1">
    <source>
        <dbReference type="SAM" id="Phobius"/>
    </source>
</evidence>
<feature type="non-terminal residue" evidence="2">
    <location>
        <position position="1"/>
    </location>
</feature>
<sequence>GENVPANVAQLQEQVRREGEQALRFYILFLLGFMSGLGAGHGSRFLNAKRAENVIEAIRMLQHLLKATPRGIYW</sequence>
<keyword evidence="1" id="KW-0812">Transmembrane</keyword>
<proteinExistence type="predicted"/>
<dbReference type="OrthoDB" id="5295627at2759"/>
<comment type="caution">
    <text evidence="2">The sequence shown here is derived from an EMBL/GenBank/DDBJ whole genome shotgun (WGS) entry which is preliminary data.</text>
</comment>
<accession>A0A812NTG4</accession>
<dbReference type="Proteomes" id="UP000649617">
    <property type="component" value="Unassembled WGS sequence"/>
</dbReference>
<evidence type="ECO:0000313" key="3">
    <source>
        <dbReference type="Proteomes" id="UP000649617"/>
    </source>
</evidence>
<dbReference type="EMBL" id="CAJNIZ010011582">
    <property type="protein sequence ID" value="CAE7321884.1"/>
    <property type="molecule type" value="Genomic_DNA"/>
</dbReference>
<feature type="transmembrane region" description="Helical" evidence="1">
    <location>
        <begin position="23"/>
        <end position="40"/>
    </location>
</feature>
<dbReference type="AlphaFoldDB" id="A0A812NTG4"/>
<keyword evidence="3" id="KW-1185">Reference proteome</keyword>
<feature type="non-terminal residue" evidence="2">
    <location>
        <position position="74"/>
    </location>
</feature>
<name>A0A812NTG4_SYMPI</name>
<evidence type="ECO:0000313" key="2">
    <source>
        <dbReference type="EMBL" id="CAE7321884.1"/>
    </source>
</evidence>